<dbReference type="InterPro" id="IPR050303">
    <property type="entry name" value="GatZ_KbaZ_carbometab"/>
</dbReference>
<dbReference type="PANTHER" id="PTHR32502:SF26">
    <property type="entry name" value="PHOSPHOTRANSFERASE SYSTEM SUGAR-SPECIFIC EIID COMPONENT"/>
    <property type="match status" value="1"/>
</dbReference>
<dbReference type="PANTHER" id="PTHR32502">
    <property type="entry name" value="N-ACETYLGALACTOSAMINE PERMEASE II COMPONENT-RELATED"/>
    <property type="match status" value="1"/>
</dbReference>
<evidence type="ECO:0000313" key="3">
    <source>
        <dbReference type="Proteomes" id="UP000749471"/>
    </source>
</evidence>
<feature type="transmembrane region" description="Helical" evidence="1">
    <location>
        <begin position="252"/>
        <end position="269"/>
    </location>
</feature>
<proteinExistence type="predicted"/>
<feature type="transmembrane region" description="Helical" evidence="1">
    <location>
        <begin position="140"/>
        <end position="159"/>
    </location>
</feature>
<feature type="transmembrane region" description="Helical" evidence="1">
    <location>
        <begin position="180"/>
        <end position="201"/>
    </location>
</feature>
<reference evidence="2 3" key="1">
    <citation type="submission" date="2021-06" db="EMBL/GenBank/DDBJ databases">
        <authorList>
            <person name="Sun Q."/>
            <person name="Li D."/>
        </authorList>
    </citation>
    <scope>NUCLEOTIDE SEQUENCE [LARGE SCALE GENOMIC DNA]</scope>
    <source>
        <strain evidence="2 3">MSJ-40</strain>
    </source>
</reference>
<gene>
    <name evidence="2" type="ORF">KQI42_02440</name>
</gene>
<evidence type="ECO:0000313" key="2">
    <source>
        <dbReference type="EMBL" id="MBU5436848.1"/>
    </source>
</evidence>
<comment type="caution">
    <text evidence="2">The sequence shown here is derived from an EMBL/GenBank/DDBJ whole genome shotgun (WGS) entry which is preliminary data.</text>
</comment>
<evidence type="ECO:0000256" key="1">
    <source>
        <dbReference type="SAM" id="Phobius"/>
    </source>
</evidence>
<dbReference type="RefSeq" id="WP_216516346.1">
    <property type="nucleotide sequence ID" value="NZ_JAHLPM010000001.1"/>
</dbReference>
<organism evidence="2 3">
    <name type="scientific">Tissierella simiarum</name>
    <dbReference type="NCBI Taxonomy" id="2841534"/>
    <lineage>
        <taxon>Bacteria</taxon>
        <taxon>Bacillati</taxon>
        <taxon>Bacillota</taxon>
        <taxon>Tissierellia</taxon>
        <taxon>Tissierellales</taxon>
        <taxon>Tissierellaceae</taxon>
        <taxon>Tissierella</taxon>
    </lineage>
</organism>
<feature type="transmembrane region" description="Helical" evidence="1">
    <location>
        <begin position="110"/>
        <end position="134"/>
    </location>
</feature>
<dbReference type="Pfam" id="PF03613">
    <property type="entry name" value="EIID-AGA"/>
    <property type="match status" value="1"/>
</dbReference>
<dbReference type="Proteomes" id="UP000749471">
    <property type="component" value="Unassembled WGS sequence"/>
</dbReference>
<dbReference type="InterPro" id="IPR004704">
    <property type="entry name" value="PTS_IID_man"/>
</dbReference>
<name>A0ABS6E1R6_9FIRM</name>
<protein>
    <submittedName>
        <fullName evidence="2">PTS system mannose/fructose/sorbose family transporter subunit IID</fullName>
    </submittedName>
</protein>
<keyword evidence="3" id="KW-1185">Reference proteome</keyword>
<dbReference type="EMBL" id="JAHLPM010000001">
    <property type="protein sequence ID" value="MBU5436848.1"/>
    <property type="molecule type" value="Genomic_DNA"/>
</dbReference>
<dbReference type="PROSITE" id="PS51108">
    <property type="entry name" value="PTS_EIID"/>
    <property type="match status" value="1"/>
</dbReference>
<sequence length="270" mass="29863">MSNKNMDTGKITKRDLKKVYRRWLLGGQIGWNYERMQGLCYCFSMMPVLRKLYTKEEDLKKAVKQHLQFFNTEPDMAHLILGANVAIEESQGLEAVETVTAIKTGLMGPFAGIGDTIFGVIAGTVFGSIAAYMALNGNSLGIWIWLAWNIARWFIRWEFTKLGYAQGLKLVAAMEGKLKSMTEAASILGLTVVGALIPTVVRPTVPAVFQSREVTMEVQGILDQIMPALIPVALVAFVYWLLGRKKMNSTKAIWILLALSIILGAFGILG</sequence>
<keyword evidence="1" id="KW-0812">Transmembrane</keyword>
<keyword evidence="1" id="KW-0472">Membrane</keyword>
<feature type="transmembrane region" description="Helical" evidence="1">
    <location>
        <begin position="221"/>
        <end position="240"/>
    </location>
</feature>
<keyword evidence="1" id="KW-1133">Transmembrane helix</keyword>
<accession>A0ABS6E1R6</accession>